<dbReference type="Proteomes" id="UP000178187">
    <property type="component" value="Unassembled WGS sequence"/>
</dbReference>
<protein>
    <submittedName>
        <fullName evidence="1">Uncharacterized protein</fullName>
    </submittedName>
</protein>
<organism evidence="1 2">
    <name type="scientific">Candidatus Danuiimicrobium aquiferis</name>
    <dbReference type="NCBI Taxonomy" id="1801832"/>
    <lineage>
        <taxon>Bacteria</taxon>
        <taxon>Pseudomonadati</taxon>
        <taxon>Candidatus Omnitrophota</taxon>
        <taxon>Candidatus Danuiimicrobium</taxon>
    </lineage>
</organism>
<gene>
    <name evidence="1" type="ORF">A3G33_03050</name>
</gene>
<name>A0A1G1KQT7_9BACT</name>
<reference evidence="1 2" key="1">
    <citation type="journal article" date="2016" name="Nat. Commun.">
        <title>Thousands of microbial genomes shed light on interconnected biogeochemical processes in an aquifer system.</title>
        <authorList>
            <person name="Anantharaman K."/>
            <person name="Brown C.T."/>
            <person name="Hug L.A."/>
            <person name="Sharon I."/>
            <person name="Castelle C.J."/>
            <person name="Probst A.J."/>
            <person name="Thomas B.C."/>
            <person name="Singh A."/>
            <person name="Wilkins M.J."/>
            <person name="Karaoz U."/>
            <person name="Brodie E.L."/>
            <person name="Williams K.H."/>
            <person name="Hubbard S.S."/>
            <person name="Banfield J.F."/>
        </authorList>
    </citation>
    <scope>NUCLEOTIDE SEQUENCE [LARGE SCALE GENOMIC DNA]</scope>
</reference>
<sequence>MRRKMPTPDIFLRFAARADFGPAAQTKIDVLTLNRKDSSRIFSFQRRSERCQELANKILIEDEILIPDFFMKEVNNV</sequence>
<evidence type="ECO:0000313" key="1">
    <source>
        <dbReference type="EMBL" id="OGW95314.1"/>
    </source>
</evidence>
<dbReference type="AlphaFoldDB" id="A0A1G1KQT7"/>
<evidence type="ECO:0000313" key="2">
    <source>
        <dbReference type="Proteomes" id="UP000178187"/>
    </source>
</evidence>
<proteinExistence type="predicted"/>
<dbReference type="EMBL" id="MHFR01000066">
    <property type="protein sequence ID" value="OGW95314.1"/>
    <property type="molecule type" value="Genomic_DNA"/>
</dbReference>
<accession>A0A1G1KQT7</accession>
<comment type="caution">
    <text evidence="1">The sequence shown here is derived from an EMBL/GenBank/DDBJ whole genome shotgun (WGS) entry which is preliminary data.</text>
</comment>